<evidence type="ECO:0000313" key="1">
    <source>
        <dbReference type="EMBL" id="GFH50161.1"/>
    </source>
</evidence>
<comment type="caution">
    <text evidence="1">The sequence shown here is derived from an EMBL/GenBank/DDBJ whole genome shotgun (WGS) entry which is preliminary data.</text>
</comment>
<protein>
    <submittedName>
        <fullName evidence="1">Uncharacterized protein</fullName>
    </submittedName>
</protein>
<keyword evidence="2" id="KW-1185">Reference proteome</keyword>
<dbReference type="Proteomes" id="UP001054902">
    <property type="component" value="Unassembled WGS sequence"/>
</dbReference>
<sequence>MQLRDCEKLIILNIPQHTVLGENVIGYTALFDASPFKKSVGNDNAEGDVDKVNGWVKSINAGRALALHRICCSTYENEALPISEAIYQEIKELGLQVLHIENKIGITPQKYLAENPYLENIDEREMLKRYIVEKMGQM</sequence>
<dbReference type="AlphaFoldDB" id="A0AAD3H4N2"/>
<proteinExistence type="predicted"/>
<accession>A0AAD3H4N2</accession>
<dbReference type="EMBL" id="BLLK01000038">
    <property type="protein sequence ID" value="GFH50161.1"/>
    <property type="molecule type" value="Genomic_DNA"/>
</dbReference>
<evidence type="ECO:0000313" key="2">
    <source>
        <dbReference type="Proteomes" id="UP001054902"/>
    </source>
</evidence>
<reference evidence="1 2" key="1">
    <citation type="journal article" date="2021" name="Sci. Rep.">
        <title>The genome of the diatom Chaetoceros tenuissimus carries an ancient integrated fragment of an extant virus.</title>
        <authorList>
            <person name="Hongo Y."/>
            <person name="Kimura K."/>
            <person name="Takaki Y."/>
            <person name="Yoshida Y."/>
            <person name="Baba S."/>
            <person name="Kobayashi G."/>
            <person name="Nagasaki K."/>
            <person name="Hano T."/>
            <person name="Tomaru Y."/>
        </authorList>
    </citation>
    <scope>NUCLEOTIDE SEQUENCE [LARGE SCALE GENOMIC DNA]</scope>
    <source>
        <strain evidence="1 2">NIES-3715</strain>
    </source>
</reference>
<gene>
    <name evidence="1" type="ORF">CTEN210_06637</name>
</gene>
<organism evidence="1 2">
    <name type="scientific">Chaetoceros tenuissimus</name>
    <dbReference type="NCBI Taxonomy" id="426638"/>
    <lineage>
        <taxon>Eukaryota</taxon>
        <taxon>Sar</taxon>
        <taxon>Stramenopiles</taxon>
        <taxon>Ochrophyta</taxon>
        <taxon>Bacillariophyta</taxon>
        <taxon>Coscinodiscophyceae</taxon>
        <taxon>Chaetocerotophycidae</taxon>
        <taxon>Chaetocerotales</taxon>
        <taxon>Chaetocerotaceae</taxon>
        <taxon>Chaetoceros</taxon>
    </lineage>
</organism>
<name>A0AAD3H4N2_9STRA</name>